<dbReference type="InterPro" id="IPR027417">
    <property type="entry name" value="P-loop_NTPase"/>
</dbReference>
<evidence type="ECO:0008006" key="3">
    <source>
        <dbReference type="Google" id="ProtNLM"/>
    </source>
</evidence>
<reference evidence="1 2" key="1">
    <citation type="journal article" date="2019" name="Extremophiles">
        <title>Biogeography of thermophiles and predominance of Thermus scotoductus in domestic water heaters.</title>
        <authorList>
            <person name="Wilpiszeski R.L."/>
            <person name="Zhang Z."/>
            <person name="House C.H."/>
        </authorList>
    </citation>
    <scope>NUCLEOTIDE SEQUENCE [LARGE SCALE GENOMIC DNA]</scope>
    <source>
        <strain evidence="1 2">34_S34</strain>
    </source>
</reference>
<sequence>MEKALDILQQEIVLWRAEGTGEVFADLPGMRFYPVGDPRFYQWGLRLVWERSGDGTVLRRDEWQTVVDNLRARVSDTAFPVFVRVGGVPGAVFWDLGEGLPVVRITGNGWDLVDKPEELPVRFRRSAYMHPLPVPDSDAKPEDVFLIRELLNLSGEEEGKVRESLLLLVGWLLGTLNPFGSYPVLLLKGEKGSGKTTAARILKGLVDPHQVLSMAPSRDMKDLMVAAYWSHLVVMDNVSVFSQEFADALCRMATGEALYLRKLYTDYSEEVVVYRRPLIITSVVDPMTQPDLIDRALSVELYRVPDTDRKPEEDLYARLTELRPRIMGALAHLVSHALKETTEPQFLPRMADFARFVWRGLKALNLGDAFLSAYEKSRGMMELSAVFDDVAMSVLVAYIQEKGSFSGTAQELLTELEDFAGYTRQKPRGWPGSPVALGHRLARFKASLVALGMTVNYHRTRDGNIWTLGLGHGQSPYLEGFDRTDSHSNPQAGGAALPYGQTHLREQDDEAVILLPREKGQLRAGLV</sequence>
<dbReference type="Proteomes" id="UP000286734">
    <property type="component" value="Unassembled WGS sequence"/>
</dbReference>
<name>A0A430R8A3_THESC</name>
<organism evidence="1 2">
    <name type="scientific">Thermus scotoductus</name>
    <dbReference type="NCBI Taxonomy" id="37636"/>
    <lineage>
        <taxon>Bacteria</taxon>
        <taxon>Thermotogati</taxon>
        <taxon>Deinococcota</taxon>
        <taxon>Deinococci</taxon>
        <taxon>Thermales</taxon>
        <taxon>Thermaceae</taxon>
        <taxon>Thermus</taxon>
    </lineage>
</organism>
<comment type="caution">
    <text evidence="1">The sequence shown here is derived from an EMBL/GenBank/DDBJ whole genome shotgun (WGS) entry which is preliminary data.</text>
</comment>
<dbReference type="AlphaFoldDB" id="A0A430R8A3"/>
<gene>
    <name evidence="1" type="ORF">CSW47_08220</name>
</gene>
<proteinExistence type="predicted"/>
<dbReference type="EMBL" id="PELP01000222">
    <property type="protein sequence ID" value="RTH03670.1"/>
    <property type="molecule type" value="Genomic_DNA"/>
</dbReference>
<accession>A0A430R8A3</accession>
<evidence type="ECO:0000313" key="2">
    <source>
        <dbReference type="Proteomes" id="UP000286734"/>
    </source>
</evidence>
<protein>
    <recommendedName>
        <fullName evidence="3">ATP-binding protein</fullName>
    </recommendedName>
</protein>
<evidence type="ECO:0000313" key="1">
    <source>
        <dbReference type="EMBL" id="RTH03670.1"/>
    </source>
</evidence>
<dbReference type="Gene3D" id="3.40.50.300">
    <property type="entry name" value="P-loop containing nucleotide triphosphate hydrolases"/>
    <property type="match status" value="1"/>
</dbReference>
<dbReference type="SUPFAM" id="SSF52540">
    <property type="entry name" value="P-loop containing nucleoside triphosphate hydrolases"/>
    <property type="match status" value="1"/>
</dbReference>